<organism evidence="2">
    <name type="scientific">viral metagenome</name>
    <dbReference type="NCBI Taxonomy" id="1070528"/>
    <lineage>
        <taxon>unclassified sequences</taxon>
        <taxon>metagenomes</taxon>
        <taxon>organismal metagenomes</taxon>
    </lineage>
</organism>
<evidence type="ECO:0000256" key="1">
    <source>
        <dbReference type="SAM" id="MobiDB-lite"/>
    </source>
</evidence>
<protein>
    <submittedName>
        <fullName evidence="2">Uncharacterized protein</fullName>
    </submittedName>
</protein>
<feature type="region of interest" description="Disordered" evidence="1">
    <location>
        <begin position="22"/>
        <end position="55"/>
    </location>
</feature>
<dbReference type="AlphaFoldDB" id="A0A6C0F9Y9"/>
<sequence length="105" mass="11888">MLFSLRGCTPCKREGFSDVSDIQRAKRVKRSRVKKKGQVQPAPVQNTGGGKQVSPSVIYENQDKVTRLKSEMCDNREYMKLEKQVENLQKSVTKIKDANSKLANT</sequence>
<dbReference type="EMBL" id="MN738832">
    <property type="protein sequence ID" value="QHT38676.1"/>
    <property type="molecule type" value="Genomic_DNA"/>
</dbReference>
<feature type="compositionally biased region" description="Basic residues" evidence="1">
    <location>
        <begin position="25"/>
        <end position="37"/>
    </location>
</feature>
<name>A0A6C0F9Y9_9ZZZZ</name>
<reference evidence="2" key="1">
    <citation type="journal article" date="2020" name="Nature">
        <title>Giant virus diversity and host interactions through global metagenomics.</title>
        <authorList>
            <person name="Schulz F."/>
            <person name="Roux S."/>
            <person name="Paez-Espino D."/>
            <person name="Jungbluth S."/>
            <person name="Walsh D.A."/>
            <person name="Denef V.J."/>
            <person name="McMahon K.D."/>
            <person name="Konstantinidis K.T."/>
            <person name="Eloe-Fadrosh E.A."/>
            <person name="Kyrpides N.C."/>
            <person name="Woyke T."/>
        </authorList>
    </citation>
    <scope>NUCLEOTIDE SEQUENCE</scope>
    <source>
        <strain evidence="2">GVMAG-S-ERX556106-38</strain>
    </source>
</reference>
<proteinExistence type="predicted"/>
<accession>A0A6C0F9Y9</accession>
<evidence type="ECO:0000313" key="2">
    <source>
        <dbReference type="EMBL" id="QHT38676.1"/>
    </source>
</evidence>